<keyword evidence="2" id="KW-1185">Reference proteome</keyword>
<name>A0A1M6B8K3_PSEXY</name>
<organism evidence="1 2">
    <name type="scientific">Pseudobutyrivibrio xylanivorans DSM 14809</name>
    <dbReference type="NCBI Taxonomy" id="1123012"/>
    <lineage>
        <taxon>Bacteria</taxon>
        <taxon>Bacillati</taxon>
        <taxon>Bacillota</taxon>
        <taxon>Clostridia</taxon>
        <taxon>Lachnospirales</taxon>
        <taxon>Lachnospiraceae</taxon>
        <taxon>Pseudobutyrivibrio</taxon>
    </lineage>
</organism>
<dbReference type="AlphaFoldDB" id="A0A1M6B8K3"/>
<dbReference type="Gene3D" id="1.20.120.330">
    <property type="entry name" value="Nucleotidyltransferases domain 2"/>
    <property type="match status" value="1"/>
</dbReference>
<dbReference type="OrthoDB" id="9810452at2"/>
<dbReference type="EMBL" id="FQYQ01000002">
    <property type="protein sequence ID" value="SHI45074.1"/>
    <property type="molecule type" value="Genomic_DNA"/>
</dbReference>
<reference evidence="1 2" key="1">
    <citation type="submission" date="2016-11" db="EMBL/GenBank/DDBJ databases">
        <authorList>
            <person name="Jaros S."/>
            <person name="Januszkiewicz K."/>
            <person name="Wedrychowicz H."/>
        </authorList>
    </citation>
    <scope>NUCLEOTIDE SEQUENCE [LARGE SCALE GENOMIC DNA]</scope>
    <source>
        <strain evidence="1 2">DSM 14809</strain>
    </source>
</reference>
<dbReference type="NCBIfam" id="TIGR01987">
    <property type="entry name" value="HI0074"/>
    <property type="match status" value="1"/>
</dbReference>
<sequence length="134" mass="15665">MESKYFNRYQSLCKSLANLRMSRGQDKDAPFVLPATVQNFNLTFDLSWKVMKELVTQEFGLTDFAAGSPRETLKSAFSVGLINDDRWMDMLRVRNTLAHDYDGQVALRYYDDIIGDYYVLIESLVMDIEKYYKE</sequence>
<dbReference type="Proteomes" id="UP000184185">
    <property type="component" value="Unassembled WGS sequence"/>
</dbReference>
<dbReference type="RefSeq" id="WP_072911887.1">
    <property type="nucleotide sequence ID" value="NZ_FQYQ01000002.1"/>
</dbReference>
<proteinExistence type="predicted"/>
<dbReference type="Pfam" id="PF08780">
    <property type="entry name" value="NTase_sub_bind"/>
    <property type="match status" value="1"/>
</dbReference>
<protein>
    <submittedName>
        <fullName evidence="1">Nucleotidyltransferase substrate binding protein, HI0074 family</fullName>
    </submittedName>
</protein>
<dbReference type="GO" id="GO:0016740">
    <property type="term" value="F:transferase activity"/>
    <property type="evidence" value="ECO:0007669"/>
    <property type="project" value="UniProtKB-KW"/>
</dbReference>
<keyword evidence="1" id="KW-0808">Transferase</keyword>
<accession>A0A1M6B8K3</accession>
<evidence type="ECO:0000313" key="1">
    <source>
        <dbReference type="EMBL" id="SHI45074.1"/>
    </source>
</evidence>
<dbReference type="InterPro" id="IPR010235">
    <property type="entry name" value="HepT"/>
</dbReference>
<evidence type="ECO:0000313" key="2">
    <source>
        <dbReference type="Proteomes" id="UP000184185"/>
    </source>
</evidence>
<dbReference type="SUPFAM" id="SSF81593">
    <property type="entry name" value="Nucleotidyltransferase substrate binding subunit/domain"/>
    <property type="match status" value="1"/>
</dbReference>
<gene>
    <name evidence="1" type="ORF">SAMN02745725_00373</name>
</gene>